<comment type="caution">
    <text evidence="1">The sequence shown here is derived from an EMBL/GenBank/DDBJ whole genome shotgun (WGS) entry which is preliminary data.</text>
</comment>
<proteinExistence type="predicted"/>
<organism evidence="1 2">
    <name type="scientific">Protea cynaroides</name>
    <dbReference type="NCBI Taxonomy" id="273540"/>
    <lineage>
        <taxon>Eukaryota</taxon>
        <taxon>Viridiplantae</taxon>
        <taxon>Streptophyta</taxon>
        <taxon>Embryophyta</taxon>
        <taxon>Tracheophyta</taxon>
        <taxon>Spermatophyta</taxon>
        <taxon>Magnoliopsida</taxon>
        <taxon>Proteales</taxon>
        <taxon>Proteaceae</taxon>
        <taxon>Protea</taxon>
    </lineage>
</organism>
<dbReference type="AlphaFoldDB" id="A0A9Q0JZ91"/>
<reference evidence="1" key="1">
    <citation type="journal article" date="2023" name="Plant J.">
        <title>The genome of the king protea, Protea cynaroides.</title>
        <authorList>
            <person name="Chang J."/>
            <person name="Duong T.A."/>
            <person name="Schoeman C."/>
            <person name="Ma X."/>
            <person name="Roodt D."/>
            <person name="Barker N."/>
            <person name="Li Z."/>
            <person name="Van de Peer Y."/>
            <person name="Mizrachi E."/>
        </authorList>
    </citation>
    <scope>NUCLEOTIDE SEQUENCE</scope>
    <source>
        <tissue evidence="1">Young leaves</tissue>
    </source>
</reference>
<name>A0A9Q0JZ91_9MAGN</name>
<dbReference type="Proteomes" id="UP001141806">
    <property type="component" value="Unassembled WGS sequence"/>
</dbReference>
<accession>A0A9Q0JZ91</accession>
<keyword evidence="2" id="KW-1185">Reference proteome</keyword>
<dbReference type="EMBL" id="JAMYWD010000010">
    <property type="protein sequence ID" value="KAJ4958054.1"/>
    <property type="molecule type" value="Genomic_DNA"/>
</dbReference>
<gene>
    <name evidence="1" type="ORF">NE237_025165</name>
</gene>
<evidence type="ECO:0000313" key="2">
    <source>
        <dbReference type="Proteomes" id="UP001141806"/>
    </source>
</evidence>
<evidence type="ECO:0000313" key="1">
    <source>
        <dbReference type="EMBL" id="KAJ4958054.1"/>
    </source>
</evidence>
<protein>
    <submittedName>
        <fullName evidence="1">Uncharacterized protein</fullName>
    </submittedName>
</protein>
<sequence>MLLEDGTLRPIMSTTKPKIITFCSLIRDKNLKFPREVRLHQKLINYWKEQNIAAEAQWGYPITRPTKNTYFFFKFKLQQNELQEAMHDDGEATEDSTLHPSSLRLYASVLACPCSLR</sequence>